<keyword evidence="11" id="KW-1015">Disulfide bond</keyword>
<dbReference type="NCBIfam" id="NF040941">
    <property type="entry name" value="GGGWT_bact"/>
    <property type="match status" value="1"/>
</dbReference>
<dbReference type="GO" id="GO:0031418">
    <property type="term" value="F:L-ascorbic acid binding"/>
    <property type="evidence" value="ECO:0007669"/>
    <property type="project" value="InterPro"/>
</dbReference>
<dbReference type="InterPro" id="IPR044862">
    <property type="entry name" value="Pro_4_hyd_alph_FE2OG_OXY"/>
</dbReference>
<dbReference type="Gene3D" id="1.25.40.10">
    <property type="entry name" value="Tetratricopeptide repeat domain"/>
    <property type="match status" value="1"/>
</dbReference>
<dbReference type="Proteomes" id="UP000596742">
    <property type="component" value="Unassembled WGS sequence"/>
</dbReference>
<dbReference type="CDD" id="cd00087">
    <property type="entry name" value="FReD"/>
    <property type="match status" value="1"/>
</dbReference>
<comment type="caution">
    <text evidence="15">The sequence shown here is derived from an EMBL/GenBank/DDBJ whole genome shotgun (WGS) entry which is preliminary data.</text>
</comment>
<comment type="function">
    <text evidence="2">Catalyzes the post-translational formation of 4-hydroxyproline in -Xaa-Pro-Gly- sequences in collagens and other proteins.</text>
</comment>
<evidence type="ECO:0000256" key="11">
    <source>
        <dbReference type="ARBA" id="ARBA00023157"/>
    </source>
</evidence>
<dbReference type="PANTHER" id="PTHR19143">
    <property type="entry name" value="FIBRINOGEN/TENASCIN/ANGIOPOEITIN"/>
    <property type="match status" value="1"/>
</dbReference>
<dbReference type="PROSITE" id="PS00514">
    <property type="entry name" value="FIBRINOGEN_C_1"/>
    <property type="match status" value="1"/>
</dbReference>
<dbReference type="Pfam" id="PF13640">
    <property type="entry name" value="2OG-FeII_Oxy_3"/>
    <property type="match status" value="1"/>
</dbReference>
<keyword evidence="7" id="KW-0256">Endoplasmic reticulum</keyword>
<dbReference type="SMART" id="SM00186">
    <property type="entry name" value="FBG"/>
    <property type="match status" value="1"/>
</dbReference>
<dbReference type="GO" id="GO:0004656">
    <property type="term" value="F:procollagen-proline 4-dioxygenase activity"/>
    <property type="evidence" value="ECO:0007669"/>
    <property type="project" value="UniProtKB-EC"/>
</dbReference>
<feature type="domain" description="Fibrinogen C-terminal" evidence="13">
    <location>
        <begin position="522"/>
        <end position="738"/>
    </location>
</feature>
<dbReference type="FunFam" id="3.90.215.10:FF:000001">
    <property type="entry name" value="Tenascin isoform 1"/>
    <property type="match status" value="1"/>
</dbReference>
<evidence type="ECO:0000256" key="12">
    <source>
        <dbReference type="ARBA" id="ARBA00023180"/>
    </source>
</evidence>
<evidence type="ECO:0000256" key="3">
    <source>
        <dbReference type="ARBA" id="ARBA00004319"/>
    </source>
</evidence>
<evidence type="ECO:0000256" key="9">
    <source>
        <dbReference type="ARBA" id="ARBA00023002"/>
    </source>
</evidence>
<comment type="cofactor">
    <cofactor evidence="1">
        <name>L-ascorbate</name>
        <dbReference type="ChEBI" id="CHEBI:38290"/>
    </cofactor>
</comment>
<comment type="similarity">
    <text evidence="4">Belongs to the P4HA family.</text>
</comment>
<dbReference type="GO" id="GO:0005506">
    <property type="term" value="F:iron ion binding"/>
    <property type="evidence" value="ECO:0007669"/>
    <property type="project" value="InterPro"/>
</dbReference>
<protein>
    <recommendedName>
        <fullName evidence="5">procollagen-proline 4-dioxygenase</fullName>
        <ecNumber evidence="5">1.14.11.2</ecNumber>
    </recommendedName>
</protein>
<accession>A0A8B6FPL7</accession>
<gene>
    <name evidence="15" type="ORF">MGAL_10B088940</name>
</gene>
<evidence type="ECO:0000256" key="8">
    <source>
        <dbReference type="ARBA" id="ARBA00022964"/>
    </source>
</evidence>
<dbReference type="InterPro" id="IPR006620">
    <property type="entry name" value="Pro_4_hyd_alph"/>
</dbReference>
<evidence type="ECO:0000256" key="7">
    <source>
        <dbReference type="ARBA" id="ARBA00022824"/>
    </source>
</evidence>
<evidence type="ECO:0000313" key="15">
    <source>
        <dbReference type="EMBL" id="VDI52742.1"/>
    </source>
</evidence>
<dbReference type="PROSITE" id="PS51471">
    <property type="entry name" value="FE2OG_OXY"/>
    <property type="match status" value="1"/>
</dbReference>
<dbReference type="Gene3D" id="3.90.215.10">
    <property type="entry name" value="Gamma Fibrinogen, chain A, domain 1"/>
    <property type="match status" value="1"/>
</dbReference>
<dbReference type="Gene3D" id="6.10.140.1460">
    <property type="match status" value="1"/>
</dbReference>
<dbReference type="InterPro" id="IPR014716">
    <property type="entry name" value="Fibrinogen_a/b/g_C_1"/>
</dbReference>
<dbReference type="Pfam" id="PF00147">
    <property type="entry name" value="Fibrinogen_C"/>
    <property type="match status" value="1"/>
</dbReference>
<name>A0A8B6FPL7_MYTGA</name>
<dbReference type="EC" id="1.14.11.2" evidence="5"/>
<dbReference type="Pfam" id="PF08336">
    <property type="entry name" value="P4Ha_N"/>
    <property type="match status" value="1"/>
</dbReference>
<organism evidence="15 16">
    <name type="scientific">Mytilus galloprovincialis</name>
    <name type="common">Mediterranean mussel</name>
    <dbReference type="NCBI Taxonomy" id="29158"/>
    <lineage>
        <taxon>Eukaryota</taxon>
        <taxon>Metazoa</taxon>
        <taxon>Spiralia</taxon>
        <taxon>Lophotrochozoa</taxon>
        <taxon>Mollusca</taxon>
        <taxon>Bivalvia</taxon>
        <taxon>Autobranchia</taxon>
        <taxon>Pteriomorphia</taxon>
        <taxon>Mytilida</taxon>
        <taxon>Mytiloidea</taxon>
        <taxon>Mytilidae</taxon>
        <taxon>Mytilinae</taxon>
        <taxon>Mytilus</taxon>
    </lineage>
</organism>
<evidence type="ECO:0000256" key="4">
    <source>
        <dbReference type="ARBA" id="ARBA00006511"/>
    </source>
</evidence>
<sequence length="738" mass="85089">MRIGAIFFVTVFTIKLQFVLTDFYSSIFTLTKLSENESALVTALQRFITVQETEGQSVDGFLKEFLLTTEKIVKNAKPIHSPIDAFHLLKRWVDDWQKCFDIALCSECTIDEPEIEFNLSRSIIENLLGGWPQQSDLDATVDAIFRLWDVYEFDLRDFLRGKIFKYQTEPLTPLEVIYIANKAEDAKNSYNSIKFLEALLYEIEDGALPDSHVGTTQLVRMIASAYNRNNMPWKSVELLKERTKKEPENKRLQNDLKYFESRAKSIVENVTVLEKPNTNIIMLMPSTRIFYEEDMIRKYKALCRKNLKSQKALSKLFCFYKTTAIPIFLVKAELANIKPYIYLFHDVISENEIDFLRNTSSEMLTRSTVLQDTQKGTMAEAENRISRTAWLSDIQYPKLEKITSRVKLITGLETEYKERFSNTEMYQVLNYGVGGMYRPHLDAMYEAAGKSSGADTIESGDRIATVMFYLSDVMYGGATVFPKVNARVQVKKGSAAFWYNMHHNGDVDTRMWHAGCPVLVGSKWEFVPRDCSDFPQGSLSGVYTIYPKDTKFDVYCDMETAGFGWLVFQRRINGTVDFFRGWSDYKDGFGNLKSEFWLGNKFIHLLTSTAKYKLYVHLEDFDGNSRYAEYSKFSIGDAVSNYILNIEGYSGDAGDSLMYPGDQNHNGMMFSTIDRDNDRYIYNCASWFKGAWWYNSCYTANLNGEYLGGHYSTYGNGITWWTWKGLQYSLKSTKLLIK</sequence>
<keyword evidence="6" id="KW-0479">Metal-binding</keyword>
<dbReference type="InterPro" id="IPR013547">
    <property type="entry name" value="P4H_N"/>
</dbReference>
<evidence type="ECO:0000256" key="2">
    <source>
        <dbReference type="ARBA" id="ARBA00002035"/>
    </source>
</evidence>
<dbReference type="EMBL" id="UYJE01007212">
    <property type="protein sequence ID" value="VDI52742.1"/>
    <property type="molecule type" value="Genomic_DNA"/>
</dbReference>
<dbReference type="InterPro" id="IPR036056">
    <property type="entry name" value="Fibrinogen-like_C"/>
</dbReference>
<dbReference type="SUPFAM" id="SSF56496">
    <property type="entry name" value="Fibrinogen C-terminal domain-like"/>
    <property type="match status" value="1"/>
</dbReference>
<evidence type="ECO:0000256" key="6">
    <source>
        <dbReference type="ARBA" id="ARBA00022723"/>
    </source>
</evidence>
<keyword evidence="9" id="KW-0560">Oxidoreductase</keyword>
<dbReference type="OrthoDB" id="420380at2759"/>
<dbReference type="PANTHER" id="PTHR19143:SF458">
    <property type="entry name" value="FIBRINOGEN C-TERMINAL DOMAIN-CONTAINING PROTEIN-RELATED"/>
    <property type="match status" value="1"/>
</dbReference>
<evidence type="ECO:0000259" key="14">
    <source>
        <dbReference type="PROSITE" id="PS51471"/>
    </source>
</evidence>
<evidence type="ECO:0000256" key="10">
    <source>
        <dbReference type="ARBA" id="ARBA00023004"/>
    </source>
</evidence>
<keyword evidence="12" id="KW-0325">Glycoprotein</keyword>
<proteinExistence type="inferred from homology"/>
<evidence type="ECO:0000259" key="13">
    <source>
        <dbReference type="PROSITE" id="PS51406"/>
    </source>
</evidence>
<keyword evidence="10" id="KW-0408">Iron</keyword>
<dbReference type="GO" id="GO:0005788">
    <property type="term" value="C:endoplasmic reticulum lumen"/>
    <property type="evidence" value="ECO:0007669"/>
    <property type="project" value="UniProtKB-SubCell"/>
</dbReference>
<dbReference type="Gene3D" id="4.10.530.10">
    <property type="entry name" value="Gamma-fibrinogen Carboxyl Terminal Fragment, domain 2"/>
    <property type="match status" value="1"/>
</dbReference>
<dbReference type="Gene3D" id="2.60.120.620">
    <property type="entry name" value="q2cbj1_9rhob like domain"/>
    <property type="match status" value="1"/>
</dbReference>
<evidence type="ECO:0000256" key="1">
    <source>
        <dbReference type="ARBA" id="ARBA00001961"/>
    </source>
</evidence>
<dbReference type="GO" id="GO:0005615">
    <property type="term" value="C:extracellular space"/>
    <property type="evidence" value="ECO:0007669"/>
    <property type="project" value="TreeGrafter"/>
</dbReference>
<dbReference type="InterPro" id="IPR050373">
    <property type="entry name" value="Fibrinogen_C-term_domain"/>
</dbReference>
<comment type="subcellular location">
    <subcellularLocation>
        <location evidence="3">Endoplasmic reticulum lumen</location>
    </subcellularLocation>
</comment>
<dbReference type="AlphaFoldDB" id="A0A8B6FPL7"/>
<dbReference type="InterPro" id="IPR005123">
    <property type="entry name" value="Oxoglu/Fe-dep_dioxygenase_dom"/>
</dbReference>
<evidence type="ECO:0000313" key="16">
    <source>
        <dbReference type="Proteomes" id="UP000596742"/>
    </source>
</evidence>
<evidence type="ECO:0000256" key="5">
    <source>
        <dbReference type="ARBA" id="ARBA00012269"/>
    </source>
</evidence>
<dbReference type="SMART" id="SM00702">
    <property type="entry name" value="P4Hc"/>
    <property type="match status" value="1"/>
</dbReference>
<dbReference type="InterPro" id="IPR011990">
    <property type="entry name" value="TPR-like_helical_dom_sf"/>
</dbReference>
<dbReference type="InterPro" id="IPR020837">
    <property type="entry name" value="Fibrinogen_CS"/>
</dbReference>
<keyword evidence="16" id="KW-1185">Reference proteome</keyword>
<reference evidence="15" key="1">
    <citation type="submission" date="2018-11" db="EMBL/GenBank/DDBJ databases">
        <authorList>
            <person name="Alioto T."/>
            <person name="Alioto T."/>
        </authorList>
    </citation>
    <scope>NUCLEOTIDE SEQUENCE</scope>
</reference>
<dbReference type="InterPro" id="IPR002181">
    <property type="entry name" value="Fibrinogen_a/b/g_C_dom"/>
</dbReference>
<feature type="domain" description="Fe2OG dioxygenase" evidence="14">
    <location>
        <begin position="422"/>
        <end position="532"/>
    </location>
</feature>
<dbReference type="PROSITE" id="PS51406">
    <property type="entry name" value="FIBRINOGEN_C_2"/>
    <property type="match status" value="1"/>
</dbReference>
<keyword evidence="8" id="KW-0223">Dioxygenase</keyword>